<evidence type="ECO:0000313" key="16">
    <source>
        <dbReference type="Proteomes" id="UP000030130"/>
    </source>
</evidence>
<dbReference type="PANTHER" id="PTHR30191:SF0">
    <property type="entry name" value="FORMATE ACETYLTRANSFERASE 1"/>
    <property type="match status" value="1"/>
</dbReference>
<dbReference type="STRING" id="111105.HR09_03125"/>
<dbReference type="EMBL" id="JRAI01000015">
    <property type="protein sequence ID" value="KGN87272.1"/>
    <property type="molecule type" value="Genomic_DNA"/>
</dbReference>
<dbReference type="Pfam" id="PF02901">
    <property type="entry name" value="PFL-like"/>
    <property type="match status" value="1"/>
</dbReference>
<reference evidence="15 16" key="1">
    <citation type="submission" date="2014-08" db="EMBL/GenBank/DDBJ databases">
        <title>Porphyromonas gulae strain:COT-052_OH1451 Genome sequencing.</title>
        <authorList>
            <person name="Wallis C."/>
            <person name="Deusch O."/>
            <person name="O'Flynn C."/>
            <person name="Davis I."/>
            <person name="Jospin G."/>
            <person name="Darling A.E."/>
            <person name="Coil D.A."/>
            <person name="Alexiev A."/>
            <person name="Horsfall A."/>
            <person name="Kirkwood N."/>
            <person name="Harris S."/>
            <person name="Eisen J.A."/>
        </authorList>
    </citation>
    <scope>NUCLEOTIDE SEQUENCE [LARGE SCALE GENOMIC DNA]</scope>
    <source>
        <strain evidence="16">COT-052 OH1451</strain>
    </source>
</reference>
<dbReference type="InterPro" id="IPR050244">
    <property type="entry name" value="Auton_GlycylRad_Cofactor"/>
</dbReference>
<evidence type="ECO:0000256" key="8">
    <source>
        <dbReference type="ARBA" id="ARBA00049029"/>
    </source>
</evidence>
<dbReference type="PROSITE" id="PS51554">
    <property type="entry name" value="PFL"/>
    <property type="match status" value="1"/>
</dbReference>
<comment type="pathway">
    <text evidence="12">Fermentation; pyruvate fermentation; formate from pyruvate: step 1/1.</text>
</comment>
<proteinExistence type="inferred from homology"/>
<dbReference type="InterPro" id="IPR005949">
    <property type="entry name" value="Form_AcTrfase"/>
</dbReference>
<dbReference type="Gene3D" id="3.20.70.20">
    <property type="match status" value="1"/>
</dbReference>
<keyword evidence="3 12" id="KW-0963">Cytoplasm</keyword>
<dbReference type="GO" id="GO:0005829">
    <property type="term" value="C:cytosol"/>
    <property type="evidence" value="ECO:0007669"/>
    <property type="project" value="TreeGrafter"/>
</dbReference>
<comment type="subunit">
    <text evidence="12">Homodimer.</text>
</comment>
<evidence type="ECO:0000256" key="11">
    <source>
        <dbReference type="PROSITE-ProRule" id="PRU00493"/>
    </source>
</evidence>
<dbReference type="Pfam" id="PF01228">
    <property type="entry name" value="Gly_radical"/>
    <property type="match status" value="1"/>
</dbReference>
<dbReference type="AlphaFoldDB" id="A0A099WS45"/>
<dbReference type="GO" id="GO:0008861">
    <property type="term" value="F:formate C-acetyltransferase activity"/>
    <property type="evidence" value="ECO:0007669"/>
    <property type="project" value="UniProtKB-UniRule"/>
</dbReference>
<keyword evidence="6 12" id="KW-0119">Carbohydrate metabolism</keyword>
<comment type="subcellular location">
    <subcellularLocation>
        <location evidence="1 12">Cytoplasm</location>
    </subcellularLocation>
</comment>
<dbReference type="eggNOG" id="COG1882">
    <property type="taxonomic scope" value="Bacteria"/>
</dbReference>
<keyword evidence="4 12" id="KW-0808">Transferase</keyword>
<dbReference type="InterPro" id="IPR004184">
    <property type="entry name" value="PFL_dom"/>
</dbReference>
<organism evidence="15 16">
    <name type="scientific">Porphyromonas gulae</name>
    <dbReference type="NCBI Taxonomy" id="111105"/>
    <lineage>
        <taxon>Bacteria</taxon>
        <taxon>Pseudomonadati</taxon>
        <taxon>Bacteroidota</taxon>
        <taxon>Bacteroidia</taxon>
        <taxon>Bacteroidales</taxon>
        <taxon>Porphyromonadaceae</taxon>
        <taxon>Porphyromonas</taxon>
    </lineage>
</organism>
<dbReference type="RefSeq" id="WP_039419473.1">
    <property type="nucleotide sequence ID" value="NZ_CALUCC010000144.1"/>
</dbReference>
<comment type="caution">
    <text evidence="15">The sequence shown here is derived from an EMBL/GenBank/DDBJ whole genome shotgun (WGS) entry which is preliminary data.</text>
</comment>
<dbReference type="OrthoDB" id="9803969at2"/>
<dbReference type="PIRSF" id="PIRSF000379">
    <property type="entry name" value="For_Ac_trans_1"/>
    <property type="match status" value="1"/>
</dbReference>
<dbReference type="PROSITE" id="PS51149">
    <property type="entry name" value="GLY_RADICAL_2"/>
    <property type="match status" value="1"/>
</dbReference>
<dbReference type="NCBIfam" id="TIGR01255">
    <property type="entry name" value="pyr_form_ly_1"/>
    <property type="match status" value="1"/>
</dbReference>
<dbReference type="EC" id="2.3.1.54" evidence="12"/>
<evidence type="ECO:0000256" key="1">
    <source>
        <dbReference type="ARBA" id="ARBA00004496"/>
    </source>
</evidence>
<feature type="domain" description="Glycine radical" evidence="13">
    <location>
        <begin position="620"/>
        <end position="743"/>
    </location>
</feature>
<gene>
    <name evidence="15" type="ORF">HR08_02420</name>
</gene>
<evidence type="ECO:0000256" key="6">
    <source>
        <dbReference type="ARBA" id="ARBA00023277"/>
    </source>
</evidence>
<evidence type="ECO:0000259" key="13">
    <source>
        <dbReference type="PROSITE" id="PS51149"/>
    </source>
</evidence>
<dbReference type="UniPathway" id="UPA00920">
    <property type="reaction ID" value="UER00891"/>
</dbReference>
<keyword evidence="12" id="KW-0313">Glucose metabolism</keyword>
<comment type="similarity">
    <text evidence="2 12">Belongs to the glycyl radical enzyme (GRE) family. PFL subfamily.</text>
</comment>
<dbReference type="Proteomes" id="UP000030130">
    <property type="component" value="Unassembled WGS sequence"/>
</dbReference>
<evidence type="ECO:0000256" key="2">
    <source>
        <dbReference type="ARBA" id="ARBA00008375"/>
    </source>
</evidence>
<feature type="domain" description="PFL" evidence="14">
    <location>
        <begin position="1"/>
        <end position="613"/>
    </location>
</feature>
<keyword evidence="7 12" id="KW-0012">Acyltransferase</keyword>
<evidence type="ECO:0000256" key="7">
    <source>
        <dbReference type="ARBA" id="ARBA00023315"/>
    </source>
</evidence>
<feature type="active site" description="Cysteine radical intermediate" evidence="9">
    <location>
        <position position="407"/>
    </location>
</feature>
<name>A0A099WS45_9PORP</name>
<dbReference type="CDD" id="cd01678">
    <property type="entry name" value="PFL1"/>
    <property type="match status" value="1"/>
</dbReference>
<comment type="catalytic activity">
    <reaction evidence="8 12">
        <text>formate + acetyl-CoA = pyruvate + CoA</text>
        <dbReference type="Rhea" id="RHEA:11844"/>
        <dbReference type="ChEBI" id="CHEBI:15361"/>
        <dbReference type="ChEBI" id="CHEBI:15740"/>
        <dbReference type="ChEBI" id="CHEBI:57287"/>
        <dbReference type="ChEBI" id="CHEBI:57288"/>
        <dbReference type="EC" id="2.3.1.54"/>
    </reaction>
</comment>
<protein>
    <recommendedName>
        <fullName evidence="12">Formate acetyltransferase</fullName>
        <ecNumber evidence="12">2.3.1.54</ecNumber>
    </recommendedName>
    <alternativeName>
        <fullName evidence="12">Pyruvate formate-lyase</fullName>
    </alternativeName>
</protein>
<evidence type="ECO:0000256" key="4">
    <source>
        <dbReference type="ARBA" id="ARBA00022679"/>
    </source>
</evidence>
<feature type="modified residue" description="Glycine radical" evidence="10 11">
    <location>
        <position position="718"/>
    </location>
</feature>
<evidence type="ECO:0000313" key="15">
    <source>
        <dbReference type="EMBL" id="KGN87272.1"/>
    </source>
</evidence>
<dbReference type="InterPro" id="IPR019777">
    <property type="entry name" value="Form_AcTrfase_GR_CS"/>
</dbReference>
<keyword evidence="5 10" id="KW-0556">Organic radical</keyword>
<sequence length="744" mass="83597">MTETKDFKAGLWQNEINVRDFVLHNVTPYDGDASFLCPPTERTKKVWDACVKALAEERANNGVRSIDAHTVSGINAFAAGYIDRDNETIVGLQTDALLRRAMKPFGGYQVVKKALNENGLEMDPEVEKIFKHYRKTHNDGVFDAYTEEIRSFRSLGFLTGLPDNYARGRVIGDYRRLALYGIDRLVEAKTADLHDLTGPMTEARIRLREEVSEQIRALHEIKDMAATYGYDVSRPAYTAQEAVQWVYFAYLAAVKEQDGAAMSLGNVSSFLDIYISHDLDKGLIDESYAQELIDQFVIKLRMVRHLRMESYNDIFAGDPTWVTEAIGGRLADGRHKVTKTSFRFLQTLYNLGPSPEPNITVLWSLDLPQGFKDFCAQVSIDTSSIQYENDDLMRSTRNSDDYGIACCVSFQEIGKQIQFFGARANLAKALLLAINEGRCENTGTLMIPGIPALKHQSPMDYNEVMANYKLVLKQVARVYNESMNIIHYMHDKYYYERAQMAFIDTDPTINLAYGAAGLSIVADSLSAIRYAKVTPHRNAEGLTEGFDTQGEYPCYGNDDDRVDMIAKEVTHLFSKMLKELPIYKNAQPTLSVLTITSNVMYGKKTGATPDGRAKGVAFAPGANPMHGRDENGAIASLTSVAKLDYRDAEDGISNTFSIVPHSLGSNQEERVENLVGMMDGYFSKGAHHLNVNALNRDMLMDAMEHPENYPQLTIRVSGYAVNFVRLSREHQLEVISRSFHQRMR</sequence>
<evidence type="ECO:0000259" key="14">
    <source>
        <dbReference type="PROSITE" id="PS51554"/>
    </source>
</evidence>
<dbReference type="PANTHER" id="PTHR30191">
    <property type="entry name" value="FORMATE ACETYLTRANSFERASE"/>
    <property type="match status" value="1"/>
</dbReference>
<dbReference type="InterPro" id="IPR001150">
    <property type="entry name" value="Gly_radical"/>
</dbReference>
<evidence type="ECO:0000256" key="9">
    <source>
        <dbReference type="PIRSR" id="PIRSR000379-1"/>
    </source>
</evidence>
<evidence type="ECO:0000256" key="12">
    <source>
        <dbReference type="RuleBase" id="RU368075"/>
    </source>
</evidence>
<dbReference type="GO" id="GO:0006006">
    <property type="term" value="P:glucose metabolic process"/>
    <property type="evidence" value="ECO:0007669"/>
    <property type="project" value="UniProtKB-UniRule"/>
</dbReference>
<dbReference type="PROSITE" id="PS00850">
    <property type="entry name" value="GLY_RADICAL_1"/>
    <property type="match status" value="1"/>
</dbReference>
<evidence type="ECO:0000256" key="5">
    <source>
        <dbReference type="ARBA" id="ARBA00022818"/>
    </source>
</evidence>
<dbReference type="GeneID" id="57240302"/>
<evidence type="ECO:0000256" key="3">
    <source>
        <dbReference type="ARBA" id="ARBA00022490"/>
    </source>
</evidence>
<dbReference type="SUPFAM" id="SSF51998">
    <property type="entry name" value="PFL-like glycyl radical enzymes"/>
    <property type="match status" value="1"/>
</dbReference>
<accession>A0A099WS45</accession>
<evidence type="ECO:0000256" key="10">
    <source>
        <dbReference type="PIRSR" id="PIRSR000379-2"/>
    </source>
</evidence>
<feature type="active site" description="S-acetylcysteine intermediate" evidence="9">
    <location>
        <position position="406"/>
    </location>
</feature>